<dbReference type="InterPro" id="IPR035959">
    <property type="entry name" value="RutC-like_sf"/>
</dbReference>
<reference evidence="4" key="1">
    <citation type="journal article" date="2014" name="Int. J. Syst. Evol. Microbiol.">
        <title>Complete genome sequence of Corynebacterium casei LMG S-19264T (=DSM 44701T), isolated from a smear-ripened cheese.</title>
        <authorList>
            <consortium name="US DOE Joint Genome Institute (JGI-PGF)"/>
            <person name="Walter F."/>
            <person name="Albersmeier A."/>
            <person name="Kalinowski J."/>
            <person name="Ruckert C."/>
        </authorList>
    </citation>
    <scope>NUCLEOTIDE SEQUENCE</scope>
    <source>
        <strain evidence="4">JCM 3276</strain>
    </source>
</reference>
<dbReference type="GO" id="GO:0004106">
    <property type="term" value="F:chorismate mutase activity"/>
    <property type="evidence" value="ECO:0007669"/>
    <property type="project" value="UniProtKB-UniRule"/>
</dbReference>
<dbReference type="EC" id="5.4.99.5" evidence="1 3"/>
<dbReference type="PANTHER" id="PTHR21164:SF0">
    <property type="entry name" value="CHORISMATE MUTASE AROH"/>
    <property type="match status" value="1"/>
</dbReference>
<sequence>MIAVRAVRGAVQVDRDDPDVVFTETRALVLEVIRRNGLATEDIISIFFTVTPDIKSGFPAAAARAVGLTDVPMLCATEIDVPNSMTRVIRLLAHVQTDRTTRIEHVYLRGAAALRPDLADPGASPPRTGTAGS</sequence>
<evidence type="ECO:0000313" key="4">
    <source>
        <dbReference type="EMBL" id="GGS57936.1"/>
    </source>
</evidence>
<feature type="binding site" evidence="2">
    <location>
        <position position="107"/>
    </location>
    <ligand>
        <name>prephenate</name>
        <dbReference type="ChEBI" id="CHEBI:29934"/>
    </ligand>
</feature>
<protein>
    <recommendedName>
        <fullName evidence="1 3">chorismate mutase</fullName>
        <ecNumber evidence="1 3">5.4.99.5</ecNumber>
    </recommendedName>
</protein>
<accession>A0A918GSR9</accession>
<comment type="caution">
    <text evidence="4">The sequence shown here is derived from an EMBL/GenBank/DDBJ whole genome shotgun (WGS) entry which is preliminary data.</text>
</comment>
<dbReference type="Gene3D" id="3.30.1330.40">
    <property type="entry name" value="RutC-like"/>
    <property type="match status" value="1"/>
</dbReference>
<keyword evidence="2 3" id="KW-0028">Amino-acid biosynthesis</keyword>
<keyword evidence="5" id="KW-1185">Reference proteome</keyword>
<dbReference type="EMBL" id="BMRB01000009">
    <property type="protein sequence ID" value="GGS57936.1"/>
    <property type="molecule type" value="Genomic_DNA"/>
</dbReference>
<comment type="catalytic activity">
    <reaction evidence="3">
        <text>chorismate = prephenate</text>
        <dbReference type="Rhea" id="RHEA:13897"/>
        <dbReference type="ChEBI" id="CHEBI:29748"/>
        <dbReference type="ChEBI" id="CHEBI:29934"/>
        <dbReference type="EC" id="5.4.99.5"/>
    </reaction>
</comment>
<reference evidence="4" key="2">
    <citation type="submission" date="2020-09" db="EMBL/GenBank/DDBJ databases">
        <authorList>
            <person name="Sun Q."/>
            <person name="Ohkuma M."/>
        </authorList>
    </citation>
    <scope>NUCLEOTIDE SEQUENCE</scope>
    <source>
        <strain evidence="4">JCM 3276</strain>
    </source>
</reference>
<organism evidence="4 5">
    <name type="scientific">Actinokineospora fastidiosa</name>
    <dbReference type="NCBI Taxonomy" id="1816"/>
    <lineage>
        <taxon>Bacteria</taxon>
        <taxon>Bacillati</taxon>
        <taxon>Actinomycetota</taxon>
        <taxon>Actinomycetes</taxon>
        <taxon>Pseudonocardiales</taxon>
        <taxon>Pseudonocardiaceae</taxon>
        <taxon>Actinokineospora</taxon>
    </lineage>
</organism>
<evidence type="ECO:0000313" key="5">
    <source>
        <dbReference type="Proteomes" id="UP000660680"/>
    </source>
</evidence>
<dbReference type="Proteomes" id="UP000660680">
    <property type="component" value="Unassembled WGS sequence"/>
</dbReference>
<dbReference type="RefSeq" id="WP_229787740.1">
    <property type="nucleotide sequence ID" value="NZ_BMRB01000009.1"/>
</dbReference>
<proteinExistence type="predicted"/>
<dbReference type="GO" id="GO:0008652">
    <property type="term" value="P:amino acid biosynthetic process"/>
    <property type="evidence" value="ECO:0007669"/>
    <property type="project" value="UniProtKB-UniRule"/>
</dbReference>
<dbReference type="PANTHER" id="PTHR21164">
    <property type="entry name" value="CHORISMATE MUTASE"/>
    <property type="match status" value="1"/>
</dbReference>
<dbReference type="PROSITE" id="PS51167">
    <property type="entry name" value="CHORISMATE_MUT_1"/>
    <property type="match status" value="1"/>
</dbReference>
<keyword evidence="2 3" id="KW-0057">Aromatic amino acid biosynthesis</keyword>
<keyword evidence="3" id="KW-0413">Isomerase</keyword>
<evidence type="ECO:0000256" key="2">
    <source>
        <dbReference type="PIRSR" id="PIRSR005965-1"/>
    </source>
</evidence>
<name>A0A918GSR9_9PSEU</name>
<dbReference type="CDD" id="cd02185">
    <property type="entry name" value="AroH"/>
    <property type="match status" value="1"/>
</dbReference>
<dbReference type="SUPFAM" id="SSF55298">
    <property type="entry name" value="YjgF-like"/>
    <property type="match status" value="1"/>
</dbReference>
<dbReference type="InterPro" id="IPR008243">
    <property type="entry name" value="Chorismate_mutase_AroH"/>
</dbReference>
<feature type="binding site" evidence="2">
    <location>
        <position position="8"/>
    </location>
    <ligand>
        <name>prephenate</name>
        <dbReference type="ChEBI" id="CHEBI:29934"/>
    </ligand>
</feature>
<dbReference type="AlphaFoldDB" id="A0A918GSR9"/>
<evidence type="ECO:0000256" key="3">
    <source>
        <dbReference type="PROSITE-ProRule" id="PRU00514"/>
    </source>
</evidence>
<dbReference type="GO" id="GO:0046417">
    <property type="term" value="P:chorismate metabolic process"/>
    <property type="evidence" value="ECO:0007669"/>
    <property type="project" value="TreeGrafter"/>
</dbReference>
<dbReference type="Pfam" id="PF07736">
    <property type="entry name" value="CM_1"/>
    <property type="match status" value="1"/>
</dbReference>
<gene>
    <name evidence="4" type="ORF">GCM10010171_61200</name>
</gene>
<feature type="binding site" evidence="2">
    <location>
        <position position="90"/>
    </location>
    <ligand>
        <name>prephenate</name>
        <dbReference type="ChEBI" id="CHEBI:29934"/>
    </ligand>
</feature>
<dbReference type="PIRSF" id="PIRSF005965">
    <property type="entry name" value="Chor_mut_AroH"/>
    <property type="match status" value="1"/>
</dbReference>
<dbReference type="GO" id="GO:0009073">
    <property type="term" value="P:aromatic amino acid family biosynthetic process"/>
    <property type="evidence" value="ECO:0007669"/>
    <property type="project" value="UniProtKB-UniRule"/>
</dbReference>
<dbReference type="NCBIfam" id="TIGR01796">
    <property type="entry name" value="CM_mono_aroH"/>
    <property type="match status" value="1"/>
</dbReference>
<evidence type="ECO:0000256" key="1">
    <source>
        <dbReference type="NCBIfam" id="TIGR01796"/>
    </source>
</evidence>